<dbReference type="Proteomes" id="UP001417504">
    <property type="component" value="Unassembled WGS sequence"/>
</dbReference>
<dbReference type="InterPro" id="IPR011948">
    <property type="entry name" value="Dullard_phosphatase"/>
</dbReference>
<dbReference type="Pfam" id="PF03031">
    <property type="entry name" value="NIF"/>
    <property type="match status" value="1"/>
</dbReference>
<dbReference type="InterPro" id="IPR023214">
    <property type="entry name" value="HAD_sf"/>
</dbReference>
<feature type="domain" description="FCP1 homology" evidence="6">
    <location>
        <begin position="309"/>
        <end position="468"/>
    </location>
</feature>
<dbReference type="PANTHER" id="PTHR12210">
    <property type="entry name" value="DULLARD PROTEIN PHOSPHATASE"/>
    <property type="match status" value="1"/>
</dbReference>
<sequence>MQTKKKIAARTSREYICPRTCRTQKKASQNFQSAEKKATDLITSSPRKPRFTGITLTPKPSKDNTAPKKLNHTCVVASDDVQDICLEFKGDVGTFVDSKRMCNEGTNSSIIETIFSPGFHISKDSGPGIPHAASVEFIEFFGGENDQALVDNGVSGLEFDTSIDLILQETSSSIEKDEGGKAAFQSTTITCPSNMDVDSDISHDQSDNLVLKSCGMASCTSVVTSSFDEHVNGASLSSDLSGVYHSIQNSKLECVDEQSQDSLSNEVYLETEDGEEIDYFDPYLFIKTLPDLSSIVPTFRPVLLPKQTRSCPSTTLVLDLDETLVHSTLEPCDDADFTFPVNFNLMNHTVYVKCRPHLNDFLEKVANLFEIIIFTASQSIYAEQLLNVLDPKRRIFRHRVYRDSCVFVNGNYLKDLSVLGRDLSRVIIIDNSPQAFGFQVDNGIPIESWFDDRADKELLSLLPFLETLVRIDDVRPLIGKKFNTREKVARAVYPSVKL</sequence>
<reference evidence="7 8" key="1">
    <citation type="submission" date="2024-01" db="EMBL/GenBank/DDBJ databases">
        <title>Genome assemblies of Stephania.</title>
        <authorList>
            <person name="Yang L."/>
        </authorList>
    </citation>
    <scope>NUCLEOTIDE SEQUENCE [LARGE SCALE GENOMIC DNA]</scope>
    <source>
        <strain evidence="7">QJT</strain>
        <tissue evidence="7">Leaf</tissue>
    </source>
</reference>
<evidence type="ECO:0000313" key="7">
    <source>
        <dbReference type="EMBL" id="KAK9117550.1"/>
    </source>
</evidence>
<dbReference type="InterPro" id="IPR004274">
    <property type="entry name" value="FCP1_dom"/>
</dbReference>
<dbReference type="Gene3D" id="3.40.50.1000">
    <property type="entry name" value="HAD superfamily/HAD-like"/>
    <property type="match status" value="1"/>
</dbReference>
<dbReference type="FunFam" id="3.40.50.1000:FF:000015">
    <property type="entry name" value="CTD small phosphatase-like protein 2"/>
    <property type="match status" value="1"/>
</dbReference>
<dbReference type="AlphaFoldDB" id="A0AAP0NTU9"/>
<evidence type="ECO:0000313" key="8">
    <source>
        <dbReference type="Proteomes" id="UP001417504"/>
    </source>
</evidence>
<dbReference type="InterPro" id="IPR050365">
    <property type="entry name" value="TIM50"/>
</dbReference>
<evidence type="ECO:0000256" key="4">
    <source>
        <dbReference type="ARBA" id="ARBA00038355"/>
    </source>
</evidence>
<gene>
    <name evidence="7" type="ORF">Sjap_016497</name>
</gene>
<evidence type="ECO:0000256" key="5">
    <source>
        <dbReference type="SAM" id="MobiDB-lite"/>
    </source>
</evidence>
<dbReference type="SUPFAM" id="SSF56784">
    <property type="entry name" value="HAD-like"/>
    <property type="match status" value="1"/>
</dbReference>
<comment type="caution">
    <text evidence="7">The sequence shown here is derived from an EMBL/GenBank/DDBJ whole genome shotgun (WGS) entry which is preliminary data.</text>
</comment>
<dbReference type="CDD" id="cd07521">
    <property type="entry name" value="HAD_FCP1-like"/>
    <property type="match status" value="1"/>
</dbReference>
<name>A0AAP0NTU9_9MAGN</name>
<dbReference type="InterPro" id="IPR036412">
    <property type="entry name" value="HAD-like_sf"/>
</dbReference>
<evidence type="ECO:0000259" key="6">
    <source>
        <dbReference type="PROSITE" id="PS50969"/>
    </source>
</evidence>
<evidence type="ECO:0000256" key="2">
    <source>
        <dbReference type="ARBA" id="ARBA00022912"/>
    </source>
</evidence>
<proteinExistence type="inferred from homology"/>
<feature type="region of interest" description="Disordered" evidence="5">
    <location>
        <begin position="30"/>
        <end position="65"/>
    </location>
</feature>
<keyword evidence="2" id="KW-0904">Protein phosphatase</keyword>
<evidence type="ECO:0000256" key="3">
    <source>
        <dbReference type="ARBA" id="ARBA00037324"/>
    </source>
</evidence>
<keyword evidence="1" id="KW-0378">Hydrolase</keyword>
<dbReference type="GO" id="GO:0005634">
    <property type="term" value="C:nucleus"/>
    <property type="evidence" value="ECO:0007669"/>
    <property type="project" value="UniProtKB-ARBA"/>
</dbReference>
<keyword evidence="8" id="KW-1185">Reference proteome</keyword>
<organism evidence="7 8">
    <name type="scientific">Stephania japonica</name>
    <dbReference type="NCBI Taxonomy" id="461633"/>
    <lineage>
        <taxon>Eukaryota</taxon>
        <taxon>Viridiplantae</taxon>
        <taxon>Streptophyta</taxon>
        <taxon>Embryophyta</taxon>
        <taxon>Tracheophyta</taxon>
        <taxon>Spermatophyta</taxon>
        <taxon>Magnoliopsida</taxon>
        <taxon>Ranunculales</taxon>
        <taxon>Menispermaceae</taxon>
        <taxon>Menispermoideae</taxon>
        <taxon>Cissampelideae</taxon>
        <taxon>Stephania</taxon>
    </lineage>
</organism>
<accession>A0AAP0NTU9</accession>
<dbReference type="GO" id="GO:0004721">
    <property type="term" value="F:phosphoprotein phosphatase activity"/>
    <property type="evidence" value="ECO:0007669"/>
    <property type="project" value="UniProtKB-KW"/>
</dbReference>
<dbReference type="PROSITE" id="PS50969">
    <property type="entry name" value="FCP1"/>
    <property type="match status" value="1"/>
</dbReference>
<protein>
    <recommendedName>
        <fullName evidence="6">FCP1 homology domain-containing protein</fullName>
    </recommendedName>
</protein>
<dbReference type="SMART" id="SM00577">
    <property type="entry name" value="CPDc"/>
    <property type="match status" value="1"/>
</dbReference>
<comment type="function">
    <text evidence="3">Probable phosphatase.</text>
</comment>
<dbReference type="EMBL" id="JBBNAE010000006">
    <property type="protein sequence ID" value="KAK9117550.1"/>
    <property type="molecule type" value="Genomic_DNA"/>
</dbReference>
<evidence type="ECO:0000256" key="1">
    <source>
        <dbReference type="ARBA" id="ARBA00022801"/>
    </source>
</evidence>
<dbReference type="NCBIfam" id="TIGR02251">
    <property type="entry name" value="HIF-SF_euk"/>
    <property type="match status" value="1"/>
</dbReference>
<comment type="similarity">
    <text evidence="4">Belongs to the CTDSPL2 family.</text>
</comment>